<keyword evidence="3" id="KW-1185">Reference proteome</keyword>
<protein>
    <submittedName>
        <fullName evidence="2">SAM-dependent methyltransferase</fullName>
    </submittedName>
</protein>
<sequence length="260" mass="30201">MNMDFHDRKNSSSYTNRQIDTLWLDTIKGLVEVKDKKVLDIGCGGGLYSACFAQLGAKQVIGLDFSAEMVKTAENENMYPDIVSFRQGNALDIPLEEGQADLILERAVIHHIKESDLLTCFSEAHRVLREQGTFVIQDRTVEDCFLHGSHEHIRGYFFEKFPHLKDTELKRRHTSEAVTHALEKAGFKHIHEQHIWEERRKYLSMDQLREDLLARKGRSLLHALSDHELDELVTYIEDQVKDFPLVEKDRWTIWKAEKAV</sequence>
<dbReference type="RefSeq" id="WP_307398026.1">
    <property type="nucleotide sequence ID" value="NZ_BAAADK010000016.1"/>
</dbReference>
<dbReference type="SUPFAM" id="SSF53335">
    <property type="entry name" value="S-adenosyl-L-methionine-dependent methyltransferases"/>
    <property type="match status" value="1"/>
</dbReference>
<gene>
    <name evidence="2" type="ORF">J2S11_004319</name>
</gene>
<evidence type="ECO:0000313" key="2">
    <source>
        <dbReference type="EMBL" id="MDQ0168357.1"/>
    </source>
</evidence>
<accession>A0ABT9W538</accession>
<name>A0ABT9W538_9BACI</name>
<dbReference type="Gene3D" id="3.40.50.150">
    <property type="entry name" value="Vaccinia Virus protein VP39"/>
    <property type="match status" value="1"/>
</dbReference>
<dbReference type="GO" id="GO:0008168">
    <property type="term" value="F:methyltransferase activity"/>
    <property type="evidence" value="ECO:0007669"/>
    <property type="project" value="UniProtKB-KW"/>
</dbReference>
<dbReference type="CDD" id="cd02440">
    <property type="entry name" value="AdoMet_MTases"/>
    <property type="match status" value="1"/>
</dbReference>
<proteinExistence type="predicted"/>
<evidence type="ECO:0000313" key="3">
    <source>
        <dbReference type="Proteomes" id="UP001235840"/>
    </source>
</evidence>
<reference evidence="2 3" key="1">
    <citation type="submission" date="2023-07" db="EMBL/GenBank/DDBJ databases">
        <title>Genomic Encyclopedia of Type Strains, Phase IV (KMG-IV): sequencing the most valuable type-strain genomes for metagenomic binning, comparative biology and taxonomic classification.</title>
        <authorList>
            <person name="Goeker M."/>
        </authorList>
    </citation>
    <scope>NUCLEOTIDE SEQUENCE [LARGE SCALE GENOMIC DNA]</scope>
    <source>
        <strain evidence="2 3">DSM 12751</strain>
    </source>
</reference>
<dbReference type="InterPro" id="IPR029063">
    <property type="entry name" value="SAM-dependent_MTases_sf"/>
</dbReference>
<organism evidence="2 3">
    <name type="scientific">Caldalkalibacillus horti</name>
    <dbReference type="NCBI Taxonomy" id="77523"/>
    <lineage>
        <taxon>Bacteria</taxon>
        <taxon>Bacillati</taxon>
        <taxon>Bacillota</taxon>
        <taxon>Bacilli</taxon>
        <taxon>Bacillales</taxon>
        <taxon>Bacillaceae</taxon>
        <taxon>Caldalkalibacillus</taxon>
    </lineage>
</organism>
<dbReference type="PANTHER" id="PTHR43591:SF109">
    <property type="entry name" value="METHYLTRANSFERASE TYPE 11 DOMAIN-CONTAINING PROTEIN"/>
    <property type="match status" value="1"/>
</dbReference>
<keyword evidence="2" id="KW-0489">Methyltransferase</keyword>
<keyword evidence="2" id="KW-0808">Transferase</keyword>
<feature type="domain" description="Methyltransferase type 11" evidence="1">
    <location>
        <begin position="39"/>
        <end position="136"/>
    </location>
</feature>
<dbReference type="InterPro" id="IPR013216">
    <property type="entry name" value="Methyltransf_11"/>
</dbReference>
<dbReference type="EMBL" id="JAUSTY010000028">
    <property type="protein sequence ID" value="MDQ0168357.1"/>
    <property type="molecule type" value="Genomic_DNA"/>
</dbReference>
<dbReference type="PANTHER" id="PTHR43591">
    <property type="entry name" value="METHYLTRANSFERASE"/>
    <property type="match status" value="1"/>
</dbReference>
<dbReference type="GO" id="GO:0032259">
    <property type="term" value="P:methylation"/>
    <property type="evidence" value="ECO:0007669"/>
    <property type="project" value="UniProtKB-KW"/>
</dbReference>
<dbReference type="Proteomes" id="UP001235840">
    <property type="component" value="Unassembled WGS sequence"/>
</dbReference>
<evidence type="ECO:0000259" key="1">
    <source>
        <dbReference type="Pfam" id="PF08241"/>
    </source>
</evidence>
<comment type="caution">
    <text evidence="2">The sequence shown here is derived from an EMBL/GenBank/DDBJ whole genome shotgun (WGS) entry which is preliminary data.</text>
</comment>
<dbReference type="Pfam" id="PF08241">
    <property type="entry name" value="Methyltransf_11"/>
    <property type="match status" value="1"/>
</dbReference>